<keyword evidence="7" id="KW-1185">Reference proteome</keyword>
<evidence type="ECO:0000256" key="2">
    <source>
        <dbReference type="ARBA" id="ARBA00022857"/>
    </source>
</evidence>
<comment type="similarity">
    <text evidence="1">Belongs to the short-chain dehydrogenases/reductases (SDR) family.</text>
</comment>
<reference evidence="6" key="1">
    <citation type="submission" date="2018-08" db="EMBL/GenBank/DDBJ databases">
        <authorList>
            <person name="Guldener U."/>
        </authorList>
    </citation>
    <scope>NUCLEOTIDE SEQUENCE</scope>
    <source>
        <strain evidence="6">UB2</strain>
    </source>
</reference>
<dbReference type="InterPro" id="IPR036291">
    <property type="entry name" value="NAD(P)-bd_dom_sf"/>
</dbReference>
<proteinExistence type="inferred from homology"/>
<protein>
    <submittedName>
        <fullName evidence="6">Related to Oxidoreductase, short-chain dehydrogenase</fullName>
    </submittedName>
</protein>
<dbReference type="PANTHER" id="PTHR24320:SF282">
    <property type="entry name" value="WW DOMAIN-CONTAINING OXIDOREDUCTASE"/>
    <property type="match status" value="1"/>
</dbReference>
<organism evidence="6 7">
    <name type="scientific">Ustilago bromivora</name>
    <dbReference type="NCBI Taxonomy" id="307758"/>
    <lineage>
        <taxon>Eukaryota</taxon>
        <taxon>Fungi</taxon>
        <taxon>Dikarya</taxon>
        <taxon>Basidiomycota</taxon>
        <taxon>Ustilaginomycotina</taxon>
        <taxon>Ustilaginomycetes</taxon>
        <taxon>Ustilaginales</taxon>
        <taxon>Ustilaginaceae</taxon>
        <taxon>Ustilago</taxon>
    </lineage>
</organism>
<keyword evidence="3" id="KW-0560">Oxidoreductase</keyword>
<dbReference type="Pfam" id="PF00106">
    <property type="entry name" value="adh_short"/>
    <property type="match status" value="1"/>
</dbReference>
<dbReference type="InterPro" id="IPR007513">
    <property type="entry name" value="SERF-like_N"/>
</dbReference>
<dbReference type="AlphaFoldDB" id="A0A8H8TRS7"/>
<keyword evidence="2" id="KW-0521">NADP</keyword>
<evidence type="ECO:0000256" key="4">
    <source>
        <dbReference type="SAM" id="MobiDB-lite"/>
    </source>
</evidence>
<name>A0A8H8TRS7_9BASI</name>
<feature type="compositionally biased region" description="Basic and acidic residues" evidence="4">
    <location>
        <begin position="383"/>
        <end position="399"/>
    </location>
</feature>
<dbReference type="Gene3D" id="3.40.50.720">
    <property type="entry name" value="NAD(P)-binding Rossmann-like Domain"/>
    <property type="match status" value="1"/>
</dbReference>
<dbReference type="PRINTS" id="PR00081">
    <property type="entry name" value="GDHRDH"/>
</dbReference>
<feature type="region of interest" description="Disordered" evidence="4">
    <location>
        <begin position="383"/>
        <end position="435"/>
    </location>
</feature>
<sequence length="435" mass="47264">MTGFKLSDIPNLSGRVAIVTGGNSGLGETSCLELARNGAKVYMAARTESKAQEAIQKIKQQVPDADIHFLQLDLTELAAVRKAADDFVSREQRLDILLNNAGVMATPYTFTKDGLELQVGTNVVGHYLFTMLLLPTLYNTSKLPEYAKPDSPSVRIVQVSSLGHLFSPSDTSFKDLEAVNKQYKPEIKGTFDRYEKSKTGNILIANQLARLLPKEARITNISLNPGVVRTGLFRGPSESYGLIFNAMIFAASRFFTAPEDGALTQLYACASLEVDRLNLNGAYIEPVAKVGKKSKIAEDKDGKLGDELFNFCNQFVKEKLGLDLVAHSQAHRLTAATLNKAERARCVHLLRSIIHPYLKDPASVLDQASVNMTRGNQRDLARAKNQKKLAEQNKGKRSESNTSIAARKEADAAALRAKQAAKAAKAAAEGAGGGK</sequence>
<evidence type="ECO:0000256" key="3">
    <source>
        <dbReference type="ARBA" id="ARBA00023002"/>
    </source>
</evidence>
<dbReference type="Proteomes" id="UP000658997">
    <property type="component" value="Unassembled WGS sequence"/>
</dbReference>
<evidence type="ECO:0000256" key="1">
    <source>
        <dbReference type="ARBA" id="ARBA00006484"/>
    </source>
</evidence>
<evidence type="ECO:0000259" key="5">
    <source>
        <dbReference type="Pfam" id="PF04419"/>
    </source>
</evidence>
<dbReference type="Pfam" id="PF04419">
    <property type="entry name" value="SERF-like_N"/>
    <property type="match status" value="1"/>
</dbReference>
<accession>A0A8H8TRS7</accession>
<feature type="compositionally biased region" description="Low complexity" evidence="4">
    <location>
        <begin position="412"/>
        <end position="429"/>
    </location>
</feature>
<comment type="caution">
    <text evidence="6">The sequence shown here is derived from an EMBL/GenBank/DDBJ whole genome shotgun (WGS) entry which is preliminary data.</text>
</comment>
<dbReference type="PANTHER" id="PTHR24320">
    <property type="entry name" value="RETINOL DEHYDROGENASE"/>
    <property type="match status" value="1"/>
</dbReference>
<evidence type="ECO:0000313" key="7">
    <source>
        <dbReference type="Proteomes" id="UP000658997"/>
    </source>
</evidence>
<dbReference type="EMBL" id="ULHB01000033">
    <property type="protein sequence ID" value="SYW78042.1"/>
    <property type="molecule type" value="Genomic_DNA"/>
</dbReference>
<dbReference type="GO" id="GO:0016491">
    <property type="term" value="F:oxidoreductase activity"/>
    <property type="evidence" value="ECO:0007669"/>
    <property type="project" value="UniProtKB-KW"/>
</dbReference>
<feature type="domain" description="Small EDRK-rich factor-like N-terminal" evidence="5">
    <location>
        <begin position="372"/>
        <end position="408"/>
    </location>
</feature>
<gene>
    <name evidence="6" type="ORF">UBRO2_02234</name>
</gene>
<evidence type="ECO:0000313" key="6">
    <source>
        <dbReference type="EMBL" id="SYW78042.1"/>
    </source>
</evidence>
<dbReference type="SUPFAM" id="SSF51735">
    <property type="entry name" value="NAD(P)-binding Rossmann-fold domains"/>
    <property type="match status" value="1"/>
</dbReference>
<dbReference type="InterPro" id="IPR002347">
    <property type="entry name" value="SDR_fam"/>
</dbReference>